<dbReference type="PANTHER" id="PTHR28071">
    <property type="entry name" value="REDOX PROTEIN FMP46, MITOCHONDRIAL-RELATED"/>
    <property type="match status" value="1"/>
</dbReference>
<proteinExistence type="inferred from homology"/>
<comment type="similarity">
    <text evidence="3">Belongs to the FMP46 family.</text>
</comment>
<evidence type="ECO:0000313" key="7">
    <source>
        <dbReference type="EMBL" id="CUS24633.1"/>
    </source>
</evidence>
<comment type="subcellular location">
    <subcellularLocation>
        <location evidence="2">Mitochondrion</location>
    </subcellularLocation>
</comment>
<keyword evidence="4" id="KW-0809">Transit peptide</keyword>
<evidence type="ECO:0000256" key="1">
    <source>
        <dbReference type="ARBA" id="ARBA00002963"/>
    </source>
</evidence>
<protein>
    <submittedName>
        <fullName evidence="7">LAQU0S18e00738g1_1</fullName>
    </submittedName>
</protein>
<evidence type="ECO:0000256" key="3">
    <source>
        <dbReference type="ARBA" id="ARBA00009734"/>
    </source>
</evidence>
<evidence type="ECO:0000256" key="2">
    <source>
        <dbReference type="ARBA" id="ARBA00004173"/>
    </source>
</evidence>
<dbReference type="GO" id="GO:0005739">
    <property type="term" value="C:mitochondrion"/>
    <property type="evidence" value="ECO:0007669"/>
    <property type="project" value="UniProtKB-SubCell"/>
</dbReference>
<accession>A0A0P1KXH7</accession>
<dbReference type="OrthoDB" id="4044803at2759"/>
<evidence type="ECO:0000256" key="6">
    <source>
        <dbReference type="ARBA" id="ARBA00023128"/>
    </source>
</evidence>
<comment type="function">
    <text evidence="1">Putative mitochondrial redox protein which could be involved in the reduction of small toxic molecules.</text>
</comment>
<dbReference type="EMBL" id="LN890534">
    <property type="protein sequence ID" value="CUS24633.1"/>
    <property type="molecule type" value="Genomic_DNA"/>
</dbReference>
<dbReference type="InterPro" id="IPR036249">
    <property type="entry name" value="Thioredoxin-like_sf"/>
</dbReference>
<evidence type="ECO:0000256" key="4">
    <source>
        <dbReference type="ARBA" id="ARBA00022946"/>
    </source>
</evidence>
<dbReference type="InterPro" id="IPR012882">
    <property type="entry name" value="Fmp46"/>
</dbReference>
<name>A0A0P1KXH7_9SACH</name>
<dbReference type="Pfam" id="PF07955">
    <property type="entry name" value="DUF1687"/>
    <property type="match status" value="1"/>
</dbReference>
<evidence type="ECO:0000256" key="5">
    <source>
        <dbReference type="ARBA" id="ARBA00023002"/>
    </source>
</evidence>
<organism evidence="7 8">
    <name type="scientific">Lachancea quebecensis</name>
    <dbReference type="NCBI Taxonomy" id="1654605"/>
    <lineage>
        <taxon>Eukaryota</taxon>
        <taxon>Fungi</taxon>
        <taxon>Dikarya</taxon>
        <taxon>Ascomycota</taxon>
        <taxon>Saccharomycotina</taxon>
        <taxon>Saccharomycetes</taxon>
        <taxon>Saccharomycetales</taxon>
        <taxon>Saccharomycetaceae</taxon>
        <taxon>Lachancea</taxon>
    </lineage>
</organism>
<dbReference type="PANTHER" id="PTHR28071:SF1">
    <property type="entry name" value="REDOX PROTEIN FMP46, MITOCHONDRIAL-RELATED"/>
    <property type="match status" value="1"/>
</dbReference>
<reference evidence="8" key="1">
    <citation type="submission" date="2015-10" db="EMBL/GenBank/DDBJ databases">
        <authorList>
            <person name="Devillers H."/>
        </authorList>
    </citation>
    <scope>NUCLEOTIDE SEQUENCE [LARGE SCALE GENOMIC DNA]</scope>
</reference>
<keyword evidence="6" id="KW-0496">Mitochondrion</keyword>
<sequence length="128" mass="14709">MSLFRSLQHQPRVITLFTHDVASKPSVLIMQQLRGDQSDKFNIEVHTKFPTLDQLQYMRGINSAALQAQVPTLSDLMRRDSSYETFGKDLKECAKLGVWNPRTSLWVDWEKKRMGNDASSVKALLEKL</sequence>
<dbReference type="AlphaFoldDB" id="A0A0P1KXH7"/>
<keyword evidence="8" id="KW-1185">Reference proteome</keyword>
<keyword evidence="5" id="KW-0560">Oxidoreductase</keyword>
<evidence type="ECO:0000313" key="8">
    <source>
        <dbReference type="Proteomes" id="UP000236544"/>
    </source>
</evidence>
<dbReference type="Proteomes" id="UP000236544">
    <property type="component" value="Unassembled WGS sequence"/>
</dbReference>
<gene>
    <name evidence="7" type="ORF">LAQU0_S18e00738g</name>
</gene>
<dbReference type="SUPFAM" id="SSF52833">
    <property type="entry name" value="Thioredoxin-like"/>
    <property type="match status" value="1"/>
</dbReference>
<dbReference type="GO" id="GO:0016491">
    <property type="term" value="F:oxidoreductase activity"/>
    <property type="evidence" value="ECO:0007669"/>
    <property type="project" value="UniProtKB-KW"/>
</dbReference>
<dbReference type="Gene3D" id="3.40.30.10">
    <property type="entry name" value="Glutaredoxin"/>
    <property type="match status" value="1"/>
</dbReference>